<dbReference type="GO" id="GO:0016887">
    <property type="term" value="F:ATP hydrolysis activity"/>
    <property type="evidence" value="ECO:0007669"/>
    <property type="project" value="InterPro"/>
</dbReference>
<evidence type="ECO:0000313" key="12">
    <source>
        <dbReference type="EMBL" id="KZV85828.1"/>
    </source>
</evidence>
<name>A0A165E0V5_EXIGL</name>
<sequence>MLPAVCPESSLTDLTDECTRAALTTAVPAGVAFLLLVARLTPNIVKSRVLSWTPQPFLVLDEAEALLYPEDATPTSQPTASRWSLQSIALATISWLQLVAWSVIAILHRDSFAAVVAATWLYAALVATLAPSRTAPYGLFALWLAFLVASIVDFGGLLYNRFALGEADYPTHEVLYAKVANFVALVVAAGATASMPLATPSPKVLEQLAGEKASLVSPQDYASLWSWLTFAWVTPIIANGTYNTLNPSDVWDMSPTLAARPTFRKFSSILPGQSFLRRLVSAHAYDMLRHFALVYASVGFQYLQPFFLNRLLASINGISTPAARSQALVYALLMFAASITKTETDLQYLYLCRKTSAHLRCEIMSGIYEKSLRRKDYSGVTKKDASEEKKEGEGEGEKKEAESADIGRIVNLMSNDAQRVSDFVIGIFMLVSAPVEVILCCVFLYYVLGWSAFAGFATFIVILPINHWLTKRSIRISEGNLKATDKRMSVLNELITEVKFIKFFAWEQKWIERALEARKVELSWIVKDRINNSFFGLMWMTVPSIVSVTSFTVYIYTGHSLTVPTAFTAVALFNMLQNPLNLIPHFVASLLRIGVSVRRIESFLKEEDVPDDISALKRAAPTAANSSDVLGIERASFVWNKPVSPDDKKEKPKAKKRWLRLSFWAKEPTEVPAPVKEEEEEDTPFELRDIDVVFPSGKLTLVTGPTASGKSSLLHALLGEMTQSSATGRVLIPKNTTQVDPDTGLKNCVSYAAQTPWLQHNTIRDNILFGSPFEEDRYWAVVEACALKPDLAILDDGDQTEIGVRGVSLSGGQKARVALARAVYQRTKHVILDDPLSAVDSHTARVLLDRLFRGALLKDRTIVLVTHHVELMLPAAAYVVRMLDGRIDSSGTVAELRTRGVLDEIKHDAAEVKEEPAKSEEETREEQKKDVNKPRTLVEDEARAEGRVKWSVYDTYLKASSYWTWAGIVLLIIINQGFRVGQLLWIRIWGSASSIPVEAPASLAHSSAFVIQEATQMTLRPGDALHAHALYGNATTNALPSADENPMFYVAIYAGITLATAVSGLLTNVIEYIGAYRASRILFRRLLISVVRAPFRWFDVTPTGRILNRFSRDVEVLDQSLSSSLGMFLGKGISLPHTSCQTISYVLPAFLIPAVGITYLYYRLAYGYLEAGRDLRRMEAVAKSPVFQSFSELLEGIVTVRAFSAESRFLDGVYTKIDTMNKMWWAFWMTNRWLLYRFDIIGAFAVLATALLGLASMGSEGNFAGWAGLTITSAMSLTMSIYWTCRFITQLELDLNSVERVIEYLDLAQEPPAIIESNRPPAYWPSSSGGPEKPLLAVENLTIKYAPDLPPVLHGVSFSLQARERVGLLGRTGSGKSTIAMSLLRFVEPAEGKILIDGIDISTIGLQDLRSNVTFIPQDAALFSGTIRDNLDPFGEYSDEDCADALIRVHLVSTRESAFASAKPSRAPSIASAHQNGDQTPPSPDNASTVTDATTRVDDARQSVSLATKVSAGGTNFSQGQRQLVALARALLRRAPVIIMDEATSSIDFDTDAKIQATIREEFGNSLLLTVAHRLKTVADYDRLIVLDQGNIVEFDTPLNLIRKQDGHFRNMALKSGTFSELEAIAVAAANNKPSST</sequence>
<keyword evidence="6 9" id="KW-1133">Transmembrane helix</keyword>
<evidence type="ECO:0000259" key="11">
    <source>
        <dbReference type="PROSITE" id="PS50929"/>
    </source>
</evidence>
<feature type="transmembrane region" description="Helical" evidence="9">
    <location>
        <begin position="20"/>
        <end position="38"/>
    </location>
</feature>
<dbReference type="GO" id="GO:0005524">
    <property type="term" value="F:ATP binding"/>
    <property type="evidence" value="ECO:0007669"/>
    <property type="project" value="UniProtKB-KW"/>
</dbReference>
<dbReference type="InterPro" id="IPR003439">
    <property type="entry name" value="ABC_transporter-like_ATP-bd"/>
</dbReference>
<dbReference type="InterPro" id="IPR003593">
    <property type="entry name" value="AAA+_ATPase"/>
</dbReference>
<dbReference type="GO" id="GO:0140359">
    <property type="term" value="F:ABC-type transporter activity"/>
    <property type="evidence" value="ECO:0007669"/>
    <property type="project" value="InterPro"/>
</dbReference>
<feature type="domain" description="ABC transporter" evidence="10">
    <location>
        <begin position="1336"/>
        <end position="1614"/>
    </location>
</feature>
<dbReference type="GO" id="GO:0016020">
    <property type="term" value="C:membrane"/>
    <property type="evidence" value="ECO:0007669"/>
    <property type="project" value="UniProtKB-SubCell"/>
</dbReference>
<dbReference type="InterPro" id="IPR050173">
    <property type="entry name" value="ABC_transporter_C-like"/>
</dbReference>
<dbReference type="CDD" id="cd03244">
    <property type="entry name" value="ABCC_MRP_domain2"/>
    <property type="match status" value="1"/>
</dbReference>
<feature type="transmembrane region" description="Helical" evidence="9">
    <location>
        <begin position="423"/>
        <end position="446"/>
    </location>
</feature>
<dbReference type="PROSITE" id="PS00211">
    <property type="entry name" value="ABC_TRANSPORTER_1"/>
    <property type="match status" value="2"/>
</dbReference>
<dbReference type="STRING" id="1314781.A0A165E0V5"/>
<dbReference type="EMBL" id="KV426175">
    <property type="protein sequence ID" value="KZV85828.1"/>
    <property type="molecule type" value="Genomic_DNA"/>
</dbReference>
<dbReference type="CDD" id="cd18596">
    <property type="entry name" value="ABC_6TM_VMR1_D1_like"/>
    <property type="match status" value="1"/>
</dbReference>
<keyword evidence="13" id="KW-1185">Reference proteome</keyword>
<dbReference type="InterPro" id="IPR017871">
    <property type="entry name" value="ABC_transporter-like_CS"/>
</dbReference>
<feature type="transmembrane region" description="Helical" evidence="9">
    <location>
        <begin position="88"/>
        <end position="106"/>
    </location>
</feature>
<dbReference type="InterPro" id="IPR011527">
    <property type="entry name" value="ABC1_TM_dom"/>
</dbReference>
<dbReference type="OrthoDB" id="6500128at2759"/>
<feature type="domain" description="ABC transmembrane type-1" evidence="11">
    <location>
        <begin position="966"/>
        <end position="1293"/>
    </location>
</feature>
<organism evidence="12 13">
    <name type="scientific">Exidia glandulosa HHB12029</name>
    <dbReference type="NCBI Taxonomy" id="1314781"/>
    <lineage>
        <taxon>Eukaryota</taxon>
        <taxon>Fungi</taxon>
        <taxon>Dikarya</taxon>
        <taxon>Basidiomycota</taxon>
        <taxon>Agaricomycotina</taxon>
        <taxon>Agaricomycetes</taxon>
        <taxon>Auriculariales</taxon>
        <taxon>Exidiaceae</taxon>
        <taxon>Exidia</taxon>
    </lineage>
</organism>
<feature type="transmembrane region" description="Helical" evidence="9">
    <location>
        <begin position="1047"/>
        <end position="1070"/>
    </location>
</feature>
<feature type="transmembrane region" description="Helical" evidence="9">
    <location>
        <begin position="1263"/>
        <end position="1283"/>
    </location>
</feature>
<feature type="transmembrane region" description="Helical" evidence="9">
    <location>
        <begin position="137"/>
        <end position="159"/>
    </location>
</feature>
<dbReference type="SMART" id="SM00382">
    <property type="entry name" value="AAA"/>
    <property type="match status" value="2"/>
</dbReference>
<evidence type="ECO:0000256" key="3">
    <source>
        <dbReference type="ARBA" id="ARBA00022692"/>
    </source>
</evidence>
<dbReference type="PROSITE" id="PS50929">
    <property type="entry name" value="ABC_TM1F"/>
    <property type="match status" value="2"/>
</dbReference>
<feature type="transmembrane region" description="Helical" evidence="9">
    <location>
        <begin position="452"/>
        <end position="469"/>
    </location>
</feature>
<feature type="domain" description="ABC transmembrane type-1" evidence="11">
    <location>
        <begin position="296"/>
        <end position="592"/>
    </location>
</feature>
<keyword evidence="12" id="KW-0378">Hydrolase</keyword>
<feature type="region of interest" description="Disordered" evidence="8">
    <location>
        <begin position="911"/>
        <end position="935"/>
    </location>
</feature>
<accession>A0A165E0V5</accession>
<dbReference type="Pfam" id="PF00005">
    <property type="entry name" value="ABC_tran"/>
    <property type="match status" value="2"/>
</dbReference>
<reference evidence="12 13" key="1">
    <citation type="journal article" date="2016" name="Mol. Biol. Evol.">
        <title>Comparative Genomics of Early-Diverging Mushroom-Forming Fungi Provides Insights into the Origins of Lignocellulose Decay Capabilities.</title>
        <authorList>
            <person name="Nagy L.G."/>
            <person name="Riley R."/>
            <person name="Tritt A."/>
            <person name="Adam C."/>
            <person name="Daum C."/>
            <person name="Floudas D."/>
            <person name="Sun H."/>
            <person name="Yadav J.S."/>
            <person name="Pangilinan J."/>
            <person name="Larsson K.H."/>
            <person name="Matsuura K."/>
            <person name="Barry K."/>
            <person name="Labutti K."/>
            <person name="Kuo R."/>
            <person name="Ohm R.A."/>
            <person name="Bhattacharya S.S."/>
            <person name="Shirouzu T."/>
            <person name="Yoshinaga Y."/>
            <person name="Martin F.M."/>
            <person name="Grigoriev I.V."/>
            <person name="Hibbett D.S."/>
        </authorList>
    </citation>
    <scope>NUCLEOTIDE SEQUENCE [LARGE SCALE GENOMIC DNA]</scope>
    <source>
        <strain evidence="12 13">HHB12029</strain>
    </source>
</reference>
<evidence type="ECO:0000259" key="10">
    <source>
        <dbReference type="PROSITE" id="PS50893"/>
    </source>
</evidence>
<keyword evidence="2" id="KW-0813">Transport</keyword>
<feature type="transmembrane region" description="Helical" evidence="9">
    <location>
        <begin position="1143"/>
        <end position="1162"/>
    </location>
</feature>
<feature type="region of interest" description="Disordered" evidence="8">
    <location>
        <begin position="1460"/>
        <end position="1490"/>
    </location>
</feature>
<feature type="domain" description="ABC transporter" evidence="10">
    <location>
        <begin position="659"/>
        <end position="909"/>
    </location>
</feature>
<keyword evidence="5" id="KW-0067">ATP-binding</keyword>
<dbReference type="CDD" id="cd03250">
    <property type="entry name" value="ABCC_MRP_domain1"/>
    <property type="match status" value="1"/>
</dbReference>
<keyword evidence="3 9" id="KW-0812">Transmembrane</keyword>
<dbReference type="PANTHER" id="PTHR24223">
    <property type="entry name" value="ATP-BINDING CASSETTE SUB-FAMILY C"/>
    <property type="match status" value="1"/>
</dbReference>
<proteinExistence type="predicted"/>
<dbReference type="Pfam" id="PF00664">
    <property type="entry name" value="ABC_membrane"/>
    <property type="match status" value="2"/>
</dbReference>
<evidence type="ECO:0000256" key="5">
    <source>
        <dbReference type="ARBA" id="ARBA00022840"/>
    </source>
</evidence>
<dbReference type="PANTHER" id="PTHR24223:SF415">
    <property type="entry name" value="FI20190P1"/>
    <property type="match status" value="1"/>
</dbReference>
<evidence type="ECO:0000256" key="2">
    <source>
        <dbReference type="ARBA" id="ARBA00022448"/>
    </source>
</evidence>
<feature type="transmembrane region" description="Helical" evidence="9">
    <location>
        <begin position="179"/>
        <end position="198"/>
    </location>
</feature>
<evidence type="ECO:0000256" key="1">
    <source>
        <dbReference type="ARBA" id="ARBA00004370"/>
    </source>
</evidence>
<evidence type="ECO:0000256" key="6">
    <source>
        <dbReference type="ARBA" id="ARBA00022989"/>
    </source>
</evidence>
<dbReference type="Proteomes" id="UP000077266">
    <property type="component" value="Unassembled WGS sequence"/>
</dbReference>
<evidence type="ECO:0000256" key="7">
    <source>
        <dbReference type="ARBA" id="ARBA00023136"/>
    </source>
</evidence>
<protein>
    <submittedName>
        <fullName evidence="12">p-loop containing nucleoside triphosphate hydrolase protein</fullName>
    </submittedName>
</protein>
<comment type="subcellular location">
    <subcellularLocation>
        <location evidence="1">Membrane</location>
    </subcellularLocation>
</comment>
<evidence type="ECO:0000313" key="13">
    <source>
        <dbReference type="Proteomes" id="UP000077266"/>
    </source>
</evidence>
<feature type="transmembrane region" description="Helical" evidence="9">
    <location>
        <begin position="534"/>
        <end position="556"/>
    </location>
</feature>
<dbReference type="PROSITE" id="PS50893">
    <property type="entry name" value="ABC_TRANSPORTER_2"/>
    <property type="match status" value="2"/>
</dbReference>
<dbReference type="Gene3D" id="3.40.50.300">
    <property type="entry name" value="P-loop containing nucleotide triphosphate hydrolases"/>
    <property type="match status" value="2"/>
</dbReference>
<dbReference type="InterPro" id="IPR036640">
    <property type="entry name" value="ABC1_TM_sf"/>
</dbReference>
<evidence type="ECO:0000256" key="9">
    <source>
        <dbReference type="SAM" id="Phobius"/>
    </source>
</evidence>
<feature type="compositionally biased region" description="Polar residues" evidence="8">
    <location>
        <begin position="1472"/>
        <end position="1488"/>
    </location>
</feature>
<keyword evidence="7 9" id="KW-0472">Membrane</keyword>
<dbReference type="Gene3D" id="1.20.1560.10">
    <property type="entry name" value="ABC transporter type 1, transmembrane domain"/>
    <property type="match status" value="2"/>
</dbReference>
<evidence type="ECO:0000256" key="8">
    <source>
        <dbReference type="SAM" id="MobiDB-lite"/>
    </source>
</evidence>
<gene>
    <name evidence="12" type="ORF">EXIGLDRAFT_653733</name>
</gene>
<feature type="transmembrane region" description="Helical" evidence="9">
    <location>
        <begin position="1234"/>
        <end position="1257"/>
    </location>
</feature>
<feature type="transmembrane region" description="Helical" evidence="9">
    <location>
        <begin position="112"/>
        <end position="130"/>
    </location>
</feature>
<dbReference type="InterPro" id="IPR027417">
    <property type="entry name" value="P-loop_NTPase"/>
</dbReference>
<dbReference type="SUPFAM" id="SSF52540">
    <property type="entry name" value="P-loop containing nucleoside triphosphate hydrolases"/>
    <property type="match status" value="2"/>
</dbReference>
<evidence type="ECO:0000256" key="4">
    <source>
        <dbReference type="ARBA" id="ARBA00022741"/>
    </source>
</evidence>
<keyword evidence="4" id="KW-0547">Nucleotide-binding</keyword>
<dbReference type="SUPFAM" id="SSF90123">
    <property type="entry name" value="ABC transporter transmembrane region"/>
    <property type="match status" value="2"/>
</dbReference>
<dbReference type="CDD" id="cd18604">
    <property type="entry name" value="ABC_6TM_VMR1_D2_like"/>
    <property type="match status" value="1"/>
</dbReference>
<dbReference type="InParanoid" id="A0A165E0V5"/>